<organism evidence="2 3">
    <name type="scientific">Companilactobacillus versmoldensis DSM 14857 = KCTC 3814</name>
    <dbReference type="NCBI Taxonomy" id="1423815"/>
    <lineage>
        <taxon>Bacteria</taxon>
        <taxon>Bacillati</taxon>
        <taxon>Bacillota</taxon>
        <taxon>Bacilli</taxon>
        <taxon>Lactobacillales</taxon>
        <taxon>Lactobacillaceae</taxon>
        <taxon>Companilactobacillus</taxon>
    </lineage>
</organism>
<reference evidence="2 3" key="1">
    <citation type="journal article" date="2015" name="Genome Announc.">
        <title>Expanding the biotechnology potential of lactobacilli through comparative genomics of 213 strains and associated genera.</title>
        <authorList>
            <person name="Sun Z."/>
            <person name="Harris H.M."/>
            <person name="McCann A."/>
            <person name="Guo C."/>
            <person name="Argimon S."/>
            <person name="Zhang W."/>
            <person name="Yang X."/>
            <person name="Jeffery I.B."/>
            <person name="Cooney J.C."/>
            <person name="Kagawa T.F."/>
            <person name="Liu W."/>
            <person name="Song Y."/>
            <person name="Salvetti E."/>
            <person name="Wrobel A."/>
            <person name="Rasinkangas P."/>
            <person name="Parkhill J."/>
            <person name="Rea M.C."/>
            <person name="O'Sullivan O."/>
            <person name="Ritari J."/>
            <person name="Douillard F.P."/>
            <person name="Paul Ross R."/>
            <person name="Yang R."/>
            <person name="Briner A.E."/>
            <person name="Felis G.E."/>
            <person name="de Vos W.M."/>
            <person name="Barrangou R."/>
            <person name="Klaenhammer T.R."/>
            <person name="Caufield P.W."/>
            <person name="Cui Y."/>
            <person name="Zhang H."/>
            <person name="O'Toole P.W."/>
        </authorList>
    </citation>
    <scope>NUCLEOTIDE SEQUENCE [LARGE SCALE GENOMIC DNA]</scope>
    <source>
        <strain evidence="2 3">DSM 14857</strain>
    </source>
</reference>
<gene>
    <name evidence="2" type="ORF">FC27_GL002147</name>
</gene>
<evidence type="ECO:0000313" key="3">
    <source>
        <dbReference type="Proteomes" id="UP000051647"/>
    </source>
</evidence>
<proteinExistence type="predicted"/>
<feature type="transmembrane region" description="Helical" evidence="1">
    <location>
        <begin position="44"/>
        <end position="61"/>
    </location>
</feature>
<feature type="transmembrane region" description="Helical" evidence="1">
    <location>
        <begin position="21"/>
        <end position="38"/>
    </location>
</feature>
<keyword evidence="1" id="KW-1133">Transmembrane helix</keyword>
<dbReference type="EMBL" id="AZFA01000008">
    <property type="protein sequence ID" value="KRL67031.1"/>
    <property type="molecule type" value="Genomic_DNA"/>
</dbReference>
<evidence type="ECO:0000313" key="2">
    <source>
        <dbReference type="EMBL" id="KRL67031.1"/>
    </source>
</evidence>
<accession>A0A0R1SCY8</accession>
<comment type="caution">
    <text evidence="2">The sequence shown here is derived from an EMBL/GenBank/DDBJ whole genome shotgun (WGS) entry which is preliminary data.</text>
</comment>
<keyword evidence="1" id="KW-0812">Transmembrane</keyword>
<keyword evidence="1" id="KW-0472">Membrane</keyword>
<evidence type="ECO:0000256" key="1">
    <source>
        <dbReference type="SAM" id="Phobius"/>
    </source>
</evidence>
<dbReference type="PATRIC" id="fig|1423815.3.peg.2200"/>
<dbReference type="AlphaFoldDB" id="A0A0R1SCY8"/>
<sequence length="87" mass="10417">MYYHFEELKEVITMLNKWIDYLIRLVLVTLAIIWFFMLYSDNSLLVLLGIILLIGTTLYLLTKERSDLSSNIKHVNKKFLKELHLKK</sequence>
<protein>
    <submittedName>
        <fullName evidence="2">Uncharacterized protein</fullName>
    </submittedName>
</protein>
<dbReference type="Proteomes" id="UP000051647">
    <property type="component" value="Unassembled WGS sequence"/>
</dbReference>
<keyword evidence="3" id="KW-1185">Reference proteome</keyword>
<name>A0A0R1SCY8_9LACO</name>